<dbReference type="AlphaFoldDB" id="A0A3G9G408"/>
<sequence>MIRRAWRLAGNGQLWLAALMAGAIVIATGDITPVEAASSGDVVNVRLGGAPNQTRLVIDLQSSAKGELLSREEDQQRAVLGLSGIGVGSALSGQGQGLVKGWKLDTTAGMTRLRLDFSRNARIARRFLLPPADGISTYRYVIDVVAADAPAPQAVAAKAVADAAPIPPALRTEAADKPRTGKKIIVVDAGHGGHDPGARGAFSWEKDVNLAAAKALKARLEATGRYKVIMTRDSDVYVDKVARVRIARNANADLFISLHSDSGPNTATKGASIYTLSDSGTERAARNAMNRGDWALPTGATDKTVGRILIDLTQRATKNRSATFAELMLDNMDGTVPLLKGSHRQAGFVVLLAADVPAVLLEMGFITNPEDEARLNDSGDRNRMAAQLVKAIDQYFANDVRYASFGFVAR</sequence>
<dbReference type="PANTHER" id="PTHR30404">
    <property type="entry name" value="N-ACETYLMURAMOYL-L-ALANINE AMIDASE"/>
    <property type="match status" value="1"/>
</dbReference>
<organism evidence="5 6">
    <name type="scientific">Asticcacaulis excentricus</name>
    <dbReference type="NCBI Taxonomy" id="78587"/>
    <lineage>
        <taxon>Bacteria</taxon>
        <taxon>Pseudomonadati</taxon>
        <taxon>Pseudomonadota</taxon>
        <taxon>Alphaproteobacteria</taxon>
        <taxon>Caulobacterales</taxon>
        <taxon>Caulobacteraceae</taxon>
        <taxon>Asticcacaulis</taxon>
    </lineage>
</organism>
<dbReference type="EC" id="3.5.1.28" evidence="2"/>
<evidence type="ECO:0000256" key="3">
    <source>
        <dbReference type="ARBA" id="ARBA00022801"/>
    </source>
</evidence>
<keyword evidence="3 5" id="KW-0378">Hydrolase</keyword>
<feature type="domain" description="MurNAc-LAA" evidence="4">
    <location>
        <begin position="244"/>
        <end position="393"/>
    </location>
</feature>
<evidence type="ECO:0000256" key="2">
    <source>
        <dbReference type="ARBA" id="ARBA00011901"/>
    </source>
</evidence>
<dbReference type="OrthoDB" id="9806267at2"/>
<evidence type="ECO:0000313" key="5">
    <source>
        <dbReference type="EMBL" id="BBF82072.1"/>
    </source>
</evidence>
<protein>
    <recommendedName>
        <fullName evidence="2">N-acetylmuramoyl-L-alanine amidase</fullName>
        <ecNumber evidence="2">3.5.1.28</ecNumber>
    </recommendedName>
</protein>
<dbReference type="GO" id="GO:0030288">
    <property type="term" value="C:outer membrane-bounded periplasmic space"/>
    <property type="evidence" value="ECO:0007669"/>
    <property type="project" value="TreeGrafter"/>
</dbReference>
<gene>
    <name evidence="5" type="ORF">EM6_2693</name>
</gene>
<dbReference type="Gene3D" id="2.60.40.3500">
    <property type="match status" value="1"/>
</dbReference>
<dbReference type="SUPFAM" id="SSF53187">
    <property type="entry name" value="Zn-dependent exopeptidases"/>
    <property type="match status" value="1"/>
</dbReference>
<evidence type="ECO:0000313" key="6">
    <source>
        <dbReference type="Proteomes" id="UP000278756"/>
    </source>
</evidence>
<evidence type="ECO:0000256" key="1">
    <source>
        <dbReference type="ARBA" id="ARBA00001561"/>
    </source>
</evidence>
<dbReference type="RefSeq" id="WP_126423692.1">
    <property type="nucleotide sequence ID" value="NZ_AP018828.1"/>
</dbReference>
<dbReference type="Gene3D" id="3.40.630.40">
    <property type="entry name" value="Zn-dependent exopeptidases"/>
    <property type="match status" value="1"/>
</dbReference>
<accession>A0A3G9G408</accession>
<proteinExistence type="predicted"/>
<name>A0A3G9G408_9CAUL</name>
<dbReference type="CDD" id="cd02696">
    <property type="entry name" value="MurNAc-LAA"/>
    <property type="match status" value="1"/>
</dbReference>
<comment type="catalytic activity">
    <reaction evidence="1">
        <text>Hydrolyzes the link between N-acetylmuramoyl residues and L-amino acid residues in certain cell-wall glycopeptides.</text>
        <dbReference type="EC" id="3.5.1.28"/>
    </reaction>
</comment>
<reference evidence="6" key="2">
    <citation type="journal article" date="2017" name="Plant Physiol. Biochem.">
        <title>Differential oxidative and antioxidative response of duckweed Lemna minor toward plant growth promoting/inhibiting bacteria.</title>
        <authorList>
            <person name="Ishizawa H."/>
            <person name="Kuroda M."/>
            <person name="Morikawa M."/>
            <person name="Ike M."/>
        </authorList>
    </citation>
    <scope>NUCLEOTIDE SEQUENCE [LARGE SCALE GENOMIC DNA]</scope>
    <source>
        <strain evidence="6">M6</strain>
    </source>
</reference>
<dbReference type="InterPro" id="IPR002508">
    <property type="entry name" value="MurNAc-LAA_cat"/>
</dbReference>
<dbReference type="Pfam" id="PF01520">
    <property type="entry name" value="Amidase_3"/>
    <property type="match status" value="1"/>
</dbReference>
<dbReference type="Proteomes" id="UP000278756">
    <property type="component" value="Chromosome 2"/>
</dbReference>
<dbReference type="PANTHER" id="PTHR30404:SF0">
    <property type="entry name" value="N-ACETYLMURAMOYL-L-ALANINE AMIDASE AMIC"/>
    <property type="match status" value="1"/>
</dbReference>
<dbReference type="SMART" id="SM00646">
    <property type="entry name" value="Ami_3"/>
    <property type="match status" value="1"/>
</dbReference>
<dbReference type="GO" id="GO:0009253">
    <property type="term" value="P:peptidoglycan catabolic process"/>
    <property type="evidence" value="ECO:0007669"/>
    <property type="project" value="InterPro"/>
</dbReference>
<dbReference type="GO" id="GO:0008745">
    <property type="term" value="F:N-acetylmuramoyl-L-alanine amidase activity"/>
    <property type="evidence" value="ECO:0007669"/>
    <property type="project" value="UniProtKB-EC"/>
</dbReference>
<evidence type="ECO:0000259" key="4">
    <source>
        <dbReference type="SMART" id="SM00646"/>
    </source>
</evidence>
<dbReference type="InterPro" id="IPR050695">
    <property type="entry name" value="N-acetylmuramoyl_amidase_3"/>
</dbReference>
<dbReference type="EMBL" id="AP018828">
    <property type="protein sequence ID" value="BBF82072.1"/>
    <property type="molecule type" value="Genomic_DNA"/>
</dbReference>
<reference evidence="6" key="1">
    <citation type="journal article" date="2017" name="Biotechnol. Biofuels">
        <title>Evaluation of environmental bacterial communities as a factor affecting the growth of duckweed Lemna minor.</title>
        <authorList>
            <person name="Ishizawa H."/>
            <person name="Kuroda M."/>
            <person name="Morikawa M."/>
            <person name="Ike M."/>
        </authorList>
    </citation>
    <scope>NUCLEOTIDE SEQUENCE [LARGE SCALE GENOMIC DNA]</scope>
    <source>
        <strain evidence="6">M6</strain>
    </source>
</reference>